<dbReference type="InterPro" id="IPR036770">
    <property type="entry name" value="Ankyrin_rpt-contain_sf"/>
</dbReference>
<organism evidence="4 5">
    <name type="scientific">Aspergillus wentii DTO 134E9</name>
    <dbReference type="NCBI Taxonomy" id="1073089"/>
    <lineage>
        <taxon>Eukaryota</taxon>
        <taxon>Fungi</taxon>
        <taxon>Dikarya</taxon>
        <taxon>Ascomycota</taxon>
        <taxon>Pezizomycotina</taxon>
        <taxon>Eurotiomycetes</taxon>
        <taxon>Eurotiomycetidae</taxon>
        <taxon>Eurotiales</taxon>
        <taxon>Aspergillaceae</taxon>
        <taxon>Aspergillus</taxon>
        <taxon>Aspergillus subgen. Cremei</taxon>
    </lineage>
</organism>
<dbReference type="PROSITE" id="PS50088">
    <property type="entry name" value="ANK_REPEAT"/>
    <property type="match status" value="2"/>
</dbReference>
<dbReference type="Gene3D" id="1.25.40.20">
    <property type="entry name" value="Ankyrin repeat-containing domain"/>
    <property type="match status" value="1"/>
</dbReference>
<dbReference type="STRING" id="1073089.A0A1L9RCM0"/>
<dbReference type="SUPFAM" id="SSF48403">
    <property type="entry name" value="Ankyrin repeat"/>
    <property type="match status" value="1"/>
</dbReference>
<keyword evidence="1" id="KW-0677">Repeat</keyword>
<dbReference type="AlphaFoldDB" id="A0A1L9RCM0"/>
<name>A0A1L9RCM0_ASPWE</name>
<evidence type="ECO:0000256" key="1">
    <source>
        <dbReference type="ARBA" id="ARBA00022737"/>
    </source>
</evidence>
<protein>
    <submittedName>
        <fullName evidence="4">Uncharacterized protein</fullName>
    </submittedName>
</protein>
<dbReference type="RefSeq" id="XP_040686341.1">
    <property type="nucleotide sequence ID" value="XM_040839586.1"/>
</dbReference>
<sequence length="75" mass="8175">RGPIARALLEHGAKILPTLHGRQTPLHKASVEGCVETTKVLLEYGVDINARDIEGRTALYIARSDGFAQVVRVLL</sequence>
<dbReference type="PROSITE" id="PS50297">
    <property type="entry name" value="ANK_REP_REGION"/>
    <property type="match status" value="2"/>
</dbReference>
<evidence type="ECO:0000256" key="2">
    <source>
        <dbReference type="ARBA" id="ARBA00023043"/>
    </source>
</evidence>
<dbReference type="Proteomes" id="UP000184383">
    <property type="component" value="Unassembled WGS sequence"/>
</dbReference>
<feature type="repeat" description="ANK" evidence="3">
    <location>
        <begin position="54"/>
        <end position="75"/>
    </location>
</feature>
<dbReference type="VEuPathDB" id="FungiDB:ASPWEDRAFT_90098"/>
<feature type="repeat" description="ANK" evidence="3">
    <location>
        <begin position="21"/>
        <end position="53"/>
    </location>
</feature>
<dbReference type="SMART" id="SM00248">
    <property type="entry name" value="ANK"/>
    <property type="match status" value="1"/>
</dbReference>
<accession>A0A1L9RCM0</accession>
<feature type="non-terminal residue" evidence="4">
    <location>
        <position position="1"/>
    </location>
</feature>
<evidence type="ECO:0000313" key="5">
    <source>
        <dbReference type="Proteomes" id="UP000184383"/>
    </source>
</evidence>
<keyword evidence="2 3" id="KW-0040">ANK repeat</keyword>
<dbReference type="OrthoDB" id="341259at2759"/>
<dbReference type="PANTHER" id="PTHR24173">
    <property type="entry name" value="ANKYRIN REPEAT CONTAINING"/>
    <property type="match status" value="1"/>
</dbReference>
<reference evidence="5" key="1">
    <citation type="journal article" date="2017" name="Genome Biol.">
        <title>Comparative genomics reveals high biological diversity and specific adaptations in the industrially and medically important fungal genus Aspergillus.</title>
        <authorList>
            <person name="de Vries R.P."/>
            <person name="Riley R."/>
            <person name="Wiebenga A."/>
            <person name="Aguilar-Osorio G."/>
            <person name="Amillis S."/>
            <person name="Uchima C.A."/>
            <person name="Anderluh G."/>
            <person name="Asadollahi M."/>
            <person name="Askin M."/>
            <person name="Barry K."/>
            <person name="Battaglia E."/>
            <person name="Bayram O."/>
            <person name="Benocci T."/>
            <person name="Braus-Stromeyer S.A."/>
            <person name="Caldana C."/>
            <person name="Canovas D."/>
            <person name="Cerqueira G.C."/>
            <person name="Chen F."/>
            <person name="Chen W."/>
            <person name="Choi C."/>
            <person name="Clum A."/>
            <person name="Dos Santos R.A."/>
            <person name="Damasio A.R."/>
            <person name="Diallinas G."/>
            <person name="Emri T."/>
            <person name="Fekete E."/>
            <person name="Flipphi M."/>
            <person name="Freyberg S."/>
            <person name="Gallo A."/>
            <person name="Gournas C."/>
            <person name="Habgood R."/>
            <person name="Hainaut M."/>
            <person name="Harispe M.L."/>
            <person name="Henrissat B."/>
            <person name="Hilden K.S."/>
            <person name="Hope R."/>
            <person name="Hossain A."/>
            <person name="Karabika E."/>
            <person name="Karaffa L."/>
            <person name="Karanyi Z."/>
            <person name="Krasevec N."/>
            <person name="Kuo A."/>
            <person name="Kusch H."/>
            <person name="LaButti K."/>
            <person name="Lagendijk E.L."/>
            <person name="Lapidus A."/>
            <person name="Levasseur A."/>
            <person name="Lindquist E."/>
            <person name="Lipzen A."/>
            <person name="Logrieco A.F."/>
            <person name="MacCabe A."/>
            <person name="Maekelae M.R."/>
            <person name="Malavazi I."/>
            <person name="Melin P."/>
            <person name="Meyer V."/>
            <person name="Mielnichuk N."/>
            <person name="Miskei M."/>
            <person name="Molnar A.P."/>
            <person name="Mule G."/>
            <person name="Ngan C.Y."/>
            <person name="Orejas M."/>
            <person name="Orosz E."/>
            <person name="Ouedraogo J.P."/>
            <person name="Overkamp K.M."/>
            <person name="Park H.-S."/>
            <person name="Perrone G."/>
            <person name="Piumi F."/>
            <person name="Punt P.J."/>
            <person name="Ram A.F."/>
            <person name="Ramon A."/>
            <person name="Rauscher S."/>
            <person name="Record E."/>
            <person name="Riano-Pachon D.M."/>
            <person name="Robert V."/>
            <person name="Roehrig J."/>
            <person name="Ruller R."/>
            <person name="Salamov A."/>
            <person name="Salih N.S."/>
            <person name="Samson R.A."/>
            <person name="Sandor E."/>
            <person name="Sanguinetti M."/>
            <person name="Schuetze T."/>
            <person name="Sepcic K."/>
            <person name="Shelest E."/>
            <person name="Sherlock G."/>
            <person name="Sophianopoulou V."/>
            <person name="Squina F.M."/>
            <person name="Sun H."/>
            <person name="Susca A."/>
            <person name="Todd R.B."/>
            <person name="Tsang A."/>
            <person name="Unkles S.E."/>
            <person name="van de Wiele N."/>
            <person name="van Rossen-Uffink D."/>
            <person name="Oliveira J.V."/>
            <person name="Vesth T.C."/>
            <person name="Visser J."/>
            <person name="Yu J.-H."/>
            <person name="Zhou M."/>
            <person name="Andersen M.R."/>
            <person name="Archer D.B."/>
            <person name="Baker S.E."/>
            <person name="Benoit I."/>
            <person name="Brakhage A.A."/>
            <person name="Braus G.H."/>
            <person name="Fischer R."/>
            <person name="Frisvad J.C."/>
            <person name="Goldman G.H."/>
            <person name="Houbraken J."/>
            <person name="Oakley B."/>
            <person name="Pocsi I."/>
            <person name="Scazzocchio C."/>
            <person name="Seiboth B."/>
            <person name="vanKuyk P.A."/>
            <person name="Wortman J."/>
            <person name="Dyer P.S."/>
            <person name="Grigoriev I.V."/>
        </authorList>
    </citation>
    <scope>NUCLEOTIDE SEQUENCE [LARGE SCALE GENOMIC DNA]</scope>
    <source>
        <strain evidence="5">DTO 134E9</strain>
    </source>
</reference>
<dbReference type="Pfam" id="PF13637">
    <property type="entry name" value="Ank_4"/>
    <property type="match status" value="1"/>
</dbReference>
<keyword evidence="5" id="KW-1185">Reference proteome</keyword>
<evidence type="ECO:0000313" key="4">
    <source>
        <dbReference type="EMBL" id="OJJ32664.1"/>
    </source>
</evidence>
<dbReference type="EMBL" id="KV878214">
    <property type="protein sequence ID" value="OJJ32664.1"/>
    <property type="molecule type" value="Genomic_DNA"/>
</dbReference>
<gene>
    <name evidence="4" type="ORF">ASPWEDRAFT_90098</name>
</gene>
<evidence type="ECO:0000256" key="3">
    <source>
        <dbReference type="PROSITE-ProRule" id="PRU00023"/>
    </source>
</evidence>
<dbReference type="GeneID" id="63755434"/>
<feature type="non-terminal residue" evidence="4">
    <location>
        <position position="75"/>
    </location>
</feature>
<dbReference type="InterPro" id="IPR002110">
    <property type="entry name" value="Ankyrin_rpt"/>
</dbReference>
<dbReference type="PANTHER" id="PTHR24173:SF74">
    <property type="entry name" value="ANKYRIN REPEAT DOMAIN-CONTAINING PROTEIN 16"/>
    <property type="match status" value="1"/>
</dbReference>
<proteinExistence type="predicted"/>